<dbReference type="EMBL" id="BCWF01000020">
    <property type="protein sequence ID" value="GAT25893.1"/>
    <property type="molecule type" value="Genomic_DNA"/>
</dbReference>
<organism evidence="1 2">
    <name type="scientific">Aspergillus kawachii</name>
    <name type="common">White koji mold</name>
    <name type="synonym">Aspergillus awamori var. kawachi</name>
    <dbReference type="NCBI Taxonomy" id="1069201"/>
    <lineage>
        <taxon>Eukaryota</taxon>
        <taxon>Fungi</taxon>
        <taxon>Dikarya</taxon>
        <taxon>Ascomycota</taxon>
        <taxon>Pezizomycotina</taxon>
        <taxon>Eurotiomycetes</taxon>
        <taxon>Eurotiomycetidae</taxon>
        <taxon>Eurotiales</taxon>
        <taxon>Aspergillaceae</taxon>
        <taxon>Aspergillus</taxon>
        <taxon>Aspergillus subgen. Circumdati</taxon>
    </lineage>
</organism>
<sequence>MALTGTHWYSPGTPGSTCARLRQRHFAQQVLPFRLMHARLTQYVHIPPK</sequence>
<dbReference type="Proteomes" id="UP000075230">
    <property type="component" value="Unassembled WGS sequence"/>
</dbReference>
<dbReference type="AlphaFoldDB" id="A0A146FL05"/>
<gene>
    <name evidence="1" type="ORF">RIB2604_02004720</name>
</gene>
<reference evidence="2" key="2">
    <citation type="submission" date="2016-02" db="EMBL/GenBank/DDBJ databases">
        <title>Genome sequencing of Aspergillus luchuensis NBRC 4314.</title>
        <authorList>
            <person name="Yamada O."/>
        </authorList>
    </citation>
    <scope>NUCLEOTIDE SEQUENCE [LARGE SCALE GENOMIC DNA]</scope>
    <source>
        <strain evidence="2">RIB 2604</strain>
    </source>
</reference>
<reference evidence="1 2" key="1">
    <citation type="journal article" date="2016" name="DNA Res.">
        <title>Genome sequence of Aspergillus luchuensis NBRC 4314.</title>
        <authorList>
            <person name="Yamada O."/>
            <person name="Machida M."/>
            <person name="Hosoyama A."/>
            <person name="Goto M."/>
            <person name="Takahashi T."/>
            <person name="Futagami T."/>
            <person name="Yamagata Y."/>
            <person name="Takeuchi M."/>
            <person name="Kobayashi T."/>
            <person name="Koike H."/>
            <person name="Abe K."/>
            <person name="Asai K."/>
            <person name="Arita M."/>
            <person name="Fujita N."/>
            <person name="Fukuda K."/>
            <person name="Higa K."/>
            <person name="Horikawa H."/>
            <person name="Ishikawa T."/>
            <person name="Jinno K."/>
            <person name="Kato Y."/>
            <person name="Kirimura K."/>
            <person name="Mizutani O."/>
            <person name="Nakasone K."/>
            <person name="Sano M."/>
            <person name="Shiraishi Y."/>
            <person name="Tsukahara M."/>
            <person name="Gomi K."/>
        </authorList>
    </citation>
    <scope>NUCLEOTIDE SEQUENCE [LARGE SCALE GENOMIC DNA]</scope>
    <source>
        <strain evidence="1 2">RIB 2604</strain>
    </source>
</reference>
<proteinExistence type="predicted"/>
<evidence type="ECO:0000313" key="1">
    <source>
        <dbReference type="EMBL" id="GAT25893.1"/>
    </source>
</evidence>
<name>A0A146FL05_ASPKA</name>
<protein>
    <submittedName>
        <fullName evidence="1">Glutathione synthetase</fullName>
    </submittedName>
</protein>
<comment type="caution">
    <text evidence="1">The sequence shown here is derived from an EMBL/GenBank/DDBJ whole genome shotgun (WGS) entry which is preliminary data.</text>
</comment>
<evidence type="ECO:0000313" key="2">
    <source>
        <dbReference type="Proteomes" id="UP000075230"/>
    </source>
</evidence>
<accession>A0A146FL05</accession>